<dbReference type="InterPro" id="IPR012340">
    <property type="entry name" value="NA-bd_OB-fold"/>
</dbReference>
<dbReference type="AlphaFoldDB" id="A0A1D8NQN7"/>
<dbReference type="VEuPathDB" id="FungiDB:YALI1_F39009g"/>
<dbReference type="Gene3D" id="2.40.50.140">
    <property type="entry name" value="Nucleic acid-binding proteins"/>
    <property type="match status" value="1"/>
</dbReference>
<comment type="similarity">
    <text evidence="1">Belongs to the EIF1AD family.</text>
</comment>
<feature type="compositionally biased region" description="Acidic residues" evidence="3">
    <location>
        <begin position="143"/>
        <end position="169"/>
    </location>
</feature>
<dbReference type="SUPFAM" id="SSF50249">
    <property type="entry name" value="Nucleic acid-binding proteins"/>
    <property type="match status" value="1"/>
</dbReference>
<dbReference type="Proteomes" id="UP000182444">
    <property type="component" value="Chromosome 1F"/>
</dbReference>
<organism evidence="5 6">
    <name type="scientific">Yarrowia lipolytica</name>
    <name type="common">Candida lipolytica</name>
    <dbReference type="NCBI Taxonomy" id="4952"/>
    <lineage>
        <taxon>Eukaryota</taxon>
        <taxon>Fungi</taxon>
        <taxon>Dikarya</taxon>
        <taxon>Ascomycota</taxon>
        <taxon>Saccharomycotina</taxon>
        <taxon>Dipodascomycetes</taxon>
        <taxon>Dipodascales</taxon>
        <taxon>Dipodascales incertae sedis</taxon>
        <taxon>Yarrowia</taxon>
    </lineage>
</organism>
<dbReference type="GO" id="GO:0003723">
    <property type="term" value="F:RNA binding"/>
    <property type="evidence" value="ECO:0007669"/>
    <property type="project" value="UniProtKB-KW"/>
</dbReference>
<dbReference type="SMART" id="SM00652">
    <property type="entry name" value="eIF1a"/>
    <property type="match status" value="1"/>
</dbReference>
<dbReference type="InterPro" id="IPR039294">
    <property type="entry name" value="EIF1AD"/>
</dbReference>
<accession>A0A1D8NQN7</accession>
<dbReference type="PANTHER" id="PTHR21641:SF0">
    <property type="entry name" value="RNA-BINDING PROTEIN EIF1AD-RELATED"/>
    <property type="match status" value="1"/>
</dbReference>
<evidence type="ECO:0000259" key="4">
    <source>
        <dbReference type="Pfam" id="PF01176"/>
    </source>
</evidence>
<sequence length="169" mass="19369">MWVSSNLFDTFYARRGAVHYQPQKLSTMSKKSLAAVGTPLDELKENQTIAKVAQAKGSNIYEVTLPQDFYKSHGFKSPEVQVEMPPKFRQTVWVKRGGFVVVDVTPDDKIAGDIIEIVVDDRTWRKMPYWPAEFKKVGGWQQDSDEEEADPFALPDDESDEEEYEEEQS</sequence>
<protein>
    <recommendedName>
        <fullName evidence="4">S1-like domain-containing protein</fullName>
    </recommendedName>
</protein>
<dbReference type="GeneID" id="2907672"/>
<dbReference type="PANTHER" id="PTHR21641">
    <property type="entry name" value="TRANSLATION INITIATION FACTOR-RELATED"/>
    <property type="match status" value="1"/>
</dbReference>
<dbReference type="VEuPathDB" id="FungiDB:YALI0_F31339g"/>
<evidence type="ECO:0000256" key="2">
    <source>
        <dbReference type="ARBA" id="ARBA00022884"/>
    </source>
</evidence>
<evidence type="ECO:0000256" key="1">
    <source>
        <dbReference type="ARBA" id="ARBA00007340"/>
    </source>
</evidence>
<keyword evidence="2" id="KW-0694">RNA-binding</keyword>
<dbReference type="GO" id="GO:0005634">
    <property type="term" value="C:nucleus"/>
    <property type="evidence" value="ECO:0007669"/>
    <property type="project" value="TreeGrafter"/>
</dbReference>
<dbReference type="eggNOG" id="KOG2925">
    <property type="taxonomic scope" value="Eukaryota"/>
</dbReference>
<evidence type="ECO:0000313" key="6">
    <source>
        <dbReference type="Proteomes" id="UP000182444"/>
    </source>
</evidence>
<feature type="domain" description="S1-like" evidence="4">
    <location>
        <begin position="46"/>
        <end position="116"/>
    </location>
</feature>
<gene>
    <name evidence="5" type="ORF">YALI1_F39009g</name>
</gene>
<dbReference type="RefSeq" id="XP_506091.2">
    <property type="nucleotide sequence ID" value="XM_506091.2"/>
</dbReference>
<dbReference type="InterPro" id="IPR006196">
    <property type="entry name" value="RNA-binding_domain_S1_IF1"/>
</dbReference>
<feature type="region of interest" description="Disordered" evidence="3">
    <location>
        <begin position="136"/>
        <end position="169"/>
    </location>
</feature>
<dbReference type="InterPro" id="IPR001253">
    <property type="entry name" value="TIF_eIF-1A"/>
</dbReference>
<dbReference type="GO" id="GO:0003743">
    <property type="term" value="F:translation initiation factor activity"/>
    <property type="evidence" value="ECO:0007669"/>
    <property type="project" value="InterPro"/>
</dbReference>
<proteinExistence type="inferred from homology"/>
<dbReference type="Pfam" id="PF01176">
    <property type="entry name" value="eIF-1a"/>
    <property type="match status" value="1"/>
</dbReference>
<evidence type="ECO:0000313" key="5">
    <source>
        <dbReference type="EMBL" id="AOW07953.1"/>
    </source>
</evidence>
<evidence type="ECO:0000256" key="3">
    <source>
        <dbReference type="SAM" id="MobiDB-lite"/>
    </source>
</evidence>
<name>A0A1D8NQN7_YARLL</name>
<dbReference type="KEGG" id="yli:2907672"/>
<dbReference type="EMBL" id="CP017558">
    <property type="protein sequence ID" value="AOW07953.1"/>
    <property type="molecule type" value="Genomic_DNA"/>
</dbReference>
<reference evidence="5 6" key="1">
    <citation type="journal article" date="2016" name="PLoS ONE">
        <title>Sequence Assembly of Yarrowia lipolytica Strain W29/CLIB89 Shows Transposable Element Diversity.</title>
        <authorList>
            <person name="Magnan C."/>
            <person name="Yu J."/>
            <person name="Chang I."/>
            <person name="Jahn E."/>
            <person name="Kanomata Y."/>
            <person name="Wu J."/>
            <person name="Zeller M."/>
            <person name="Oakes M."/>
            <person name="Baldi P."/>
            <person name="Sandmeyer S."/>
        </authorList>
    </citation>
    <scope>NUCLEOTIDE SEQUENCE [LARGE SCALE GENOMIC DNA]</scope>
    <source>
        <strain evidence="6">CLIB89(W29)</strain>
    </source>
</reference>